<evidence type="ECO:0000313" key="3">
    <source>
        <dbReference type="Proteomes" id="UP001275084"/>
    </source>
</evidence>
<evidence type="ECO:0000256" key="1">
    <source>
        <dbReference type="SAM" id="MobiDB-lite"/>
    </source>
</evidence>
<dbReference type="Proteomes" id="UP001275084">
    <property type="component" value="Unassembled WGS sequence"/>
</dbReference>
<sequence length="153" mass="16149">MGPCEGYEVSFRDLGEVRLPALERMVKFTANTLKKVDYTYLDGPFTNVELFSLEEVTESFSISGDESMDCSWFDDNIATKLDSKFYKCSGNHTRPAVPRVPSTPTGAAGQEQPRSSSPGNFGSDSPRGLTTGAKAGIGVGTAAGGLALIGIGA</sequence>
<protein>
    <submittedName>
        <fullName evidence="2">Uncharacterized protein</fullName>
    </submittedName>
</protein>
<dbReference type="AlphaFoldDB" id="A0AAJ0HBT2"/>
<proteinExistence type="predicted"/>
<dbReference type="EMBL" id="JAUIQD010000006">
    <property type="protein sequence ID" value="KAK3346719.1"/>
    <property type="molecule type" value="Genomic_DNA"/>
</dbReference>
<accession>A0AAJ0HBT2</accession>
<comment type="caution">
    <text evidence="2">The sequence shown here is derived from an EMBL/GenBank/DDBJ whole genome shotgun (WGS) entry which is preliminary data.</text>
</comment>
<feature type="region of interest" description="Disordered" evidence="1">
    <location>
        <begin position="91"/>
        <end position="129"/>
    </location>
</feature>
<reference evidence="2" key="2">
    <citation type="submission" date="2023-06" db="EMBL/GenBank/DDBJ databases">
        <authorList>
            <consortium name="Lawrence Berkeley National Laboratory"/>
            <person name="Haridas S."/>
            <person name="Hensen N."/>
            <person name="Bonometti L."/>
            <person name="Westerberg I."/>
            <person name="Brannstrom I.O."/>
            <person name="Guillou S."/>
            <person name="Cros-Aarteil S."/>
            <person name="Calhoun S."/>
            <person name="Kuo A."/>
            <person name="Mondo S."/>
            <person name="Pangilinan J."/>
            <person name="Riley R."/>
            <person name="Labutti K."/>
            <person name="Andreopoulos B."/>
            <person name="Lipzen A."/>
            <person name="Chen C."/>
            <person name="Yanf M."/>
            <person name="Daum C."/>
            <person name="Ng V."/>
            <person name="Clum A."/>
            <person name="Steindorff A."/>
            <person name="Ohm R."/>
            <person name="Martin F."/>
            <person name="Silar P."/>
            <person name="Natvig D."/>
            <person name="Lalanne C."/>
            <person name="Gautier V."/>
            <person name="Ament-Velasquez S.L."/>
            <person name="Kruys A."/>
            <person name="Hutchinson M.I."/>
            <person name="Powell A.J."/>
            <person name="Barry K."/>
            <person name="Miller A.N."/>
            <person name="Grigoriev I.V."/>
            <person name="Debuchy R."/>
            <person name="Gladieux P."/>
            <person name="Thoren M.H."/>
            <person name="Johannesson H."/>
        </authorList>
    </citation>
    <scope>NUCLEOTIDE SEQUENCE</scope>
    <source>
        <strain evidence="2">CBS 955.72</strain>
    </source>
</reference>
<evidence type="ECO:0000313" key="2">
    <source>
        <dbReference type="EMBL" id="KAK3346719.1"/>
    </source>
</evidence>
<feature type="compositionally biased region" description="Polar residues" evidence="1">
    <location>
        <begin position="112"/>
        <end position="123"/>
    </location>
</feature>
<name>A0AAJ0HBT2_9PEZI</name>
<reference evidence="2" key="1">
    <citation type="journal article" date="2023" name="Mol. Phylogenet. Evol.">
        <title>Genome-scale phylogeny and comparative genomics of the fungal order Sordariales.</title>
        <authorList>
            <person name="Hensen N."/>
            <person name="Bonometti L."/>
            <person name="Westerberg I."/>
            <person name="Brannstrom I.O."/>
            <person name="Guillou S."/>
            <person name="Cros-Aarteil S."/>
            <person name="Calhoun S."/>
            <person name="Haridas S."/>
            <person name="Kuo A."/>
            <person name="Mondo S."/>
            <person name="Pangilinan J."/>
            <person name="Riley R."/>
            <person name="LaButti K."/>
            <person name="Andreopoulos B."/>
            <person name="Lipzen A."/>
            <person name="Chen C."/>
            <person name="Yan M."/>
            <person name="Daum C."/>
            <person name="Ng V."/>
            <person name="Clum A."/>
            <person name="Steindorff A."/>
            <person name="Ohm R.A."/>
            <person name="Martin F."/>
            <person name="Silar P."/>
            <person name="Natvig D.O."/>
            <person name="Lalanne C."/>
            <person name="Gautier V."/>
            <person name="Ament-Velasquez S.L."/>
            <person name="Kruys A."/>
            <person name="Hutchinson M.I."/>
            <person name="Powell A.J."/>
            <person name="Barry K."/>
            <person name="Miller A.N."/>
            <person name="Grigoriev I.V."/>
            <person name="Debuchy R."/>
            <person name="Gladieux P."/>
            <person name="Hiltunen Thoren M."/>
            <person name="Johannesson H."/>
        </authorList>
    </citation>
    <scope>NUCLEOTIDE SEQUENCE</scope>
    <source>
        <strain evidence="2">CBS 955.72</strain>
    </source>
</reference>
<keyword evidence="3" id="KW-1185">Reference proteome</keyword>
<organism evidence="2 3">
    <name type="scientific">Lasiosphaeria hispida</name>
    <dbReference type="NCBI Taxonomy" id="260671"/>
    <lineage>
        <taxon>Eukaryota</taxon>
        <taxon>Fungi</taxon>
        <taxon>Dikarya</taxon>
        <taxon>Ascomycota</taxon>
        <taxon>Pezizomycotina</taxon>
        <taxon>Sordariomycetes</taxon>
        <taxon>Sordariomycetidae</taxon>
        <taxon>Sordariales</taxon>
        <taxon>Lasiosphaeriaceae</taxon>
        <taxon>Lasiosphaeria</taxon>
    </lineage>
</organism>
<gene>
    <name evidence="2" type="ORF">B0T25DRAFT_286187</name>
</gene>